<dbReference type="WBParaSite" id="TMUE_3000013038.1">
    <property type="protein sequence ID" value="TMUE_3000013038.1"/>
    <property type="gene ID" value="WBGene00287117"/>
</dbReference>
<dbReference type="Proteomes" id="UP000046395">
    <property type="component" value="Unassembled WGS sequence"/>
</dbReference>
<protein>
    <submittedName>
        <fullName evidence="3 4">Uncharacterized protein</fullName>
    </submittedName>
</protein>
<reference evidence="3 4" key="3">
    <citation type="submission" date="2019-12" db="UniProtKB">
        <authorList>
            <consortium name="WormBaseParasite"/>
        </authorList>
    </citation>
    <scope>IDENTIFICATION</scope>
</reference>
<evidence type="ECO:0000313" key="3">
    <source>
        <dbReference type="WBParaSite" id="TMUE_0000000252.1"/>
    </source>
</evidence>
<reference evidence="2" key="2">
    <citation type="submission" date="2014-03" db="EMBL/GenBank/DDBJ databases">
        <title>The whipworm genome and dual-species transcriptomics of an intimate host-pathogen interaction.</title>
        <authorList>
            <person name="Foth B.J."/>
            <person name="Tsai I.J."/>
            <person name="Reid A.J."/>
            <person name="Bancroft A.J."/>
            <person name="Nichol S."/>
            <person name="Tracey A."/>
            <person name="Holroyd N."/>
            <person name="Cotton J.A."/>
            <person name="Stanley E.J."/>
            <person name="Zarowiecki M."/>
            <person name="Liu J.Z."/>
            <person name="Huckvale T."/>
            <person name="Cooper P.J."/>
            <person name="Grencis R.K."/>
            <person name="Berriman M."/>
        </authorList>
    </citation>
    <scope>NUCLEOTIDE SEQUENCE [LARGE SCALE GENOMIC DNA]</scope>
    <source>
        <strain evidence="2">Edinburgh</strain>
    </source>
</reference>
<evidence type="ECO:0000313" key="4">
    <source>
        <dbReference type="WBParaSite" id="TMUE_3000013038.1"/>
    </source>
</evidence>
<keyword evidence="2" id="KW-1185">Reference proteome</keyword>
<evidence type="ECO:0000256" key="1">
    <source>
        <dbReference type="SAM" id="MobiDB-lite"/>
    </source>
</evidence>
<reference evidence="2" key="1">
    <citation type="submission" date="2013-11" db="EMBL/GenBank/DDBJ databases">
        <authorList>
            <person name="Aslett M."/>
        </authorList>
    </citation>
    <scope>NUCLEOTIDE SEQUENCE [LARGE SCALE GENOMIC DNA]</scope>
    <source>
        <strain evidence="2">Edinburgh</strain>
    </source>
</reference>
<feature type="compositionally biased region" description="Polar residues" evidence="1">
    <location>
        <begin position="1"/>
        <end position="10"/>
    </location>
</feature>
<feature type="compositionally biased region" description="Basic and acidic residues" evidence="1">
    <location>
        <begin position="13"/>
        <end position="27"/>
    </location>
</feature>
<organism evidence="2 3">
    <name type="scientific">Trichuris muris</name>
    <name type="common">Mouse whipworm</name>
    <dbReference type="NCBI Taxonomy" id="70415"/>
    <lineage>
        <taxon>Eukaryota</taxon>
        <taxon>Metazoa</taxon>
        <taxon>Ecdysozoa</taxon>
        <taxon>Nematoda</taxon>
        <taxon>Enoplea</taxon>
        <taxon>Dorylaimia</taxon>
        <taxon>Trichinellida</taxon>
        <taxon>Trichuridae</taxon>
        <taxon>Trichuris</taxon>
    </lineage>
</organism>
<accession>A0A5S6PZU6</accession>
<dbReference type="AlphaFoldDB" id="A0A5S6PZU6"/>
<feature type="region of interest" description="Disordered" evidence="1">
    <location>
        <begin position="1"/>
        <end position="27"/>
    </location>
</feature>
<dbReference type="WBParaSite" id="TMUE_0000000252.1">
    <property type="protein sequence ID" value="TMUE_0000000252.1"/>
    <property type="gene ID" value="WBGene00296193"/>
</dbReference>
<sequence length="276" mass="30234">MNSTCSLTQKEQQAGRREAAEQRRTKGEPFVLWNGTVTSVRQSRNVAQKLDSNAAGIKYGTNGSNVSLSASINNGGNGRFTQHRKNLQEAQIQEDSGASLNKKMRMQQGPIIAESASPSMPTELQTMRNACRQGIGNASASSPYMRNFDLQGALYTSPNDNGRNMPIVLQQNVMPPKRMTIYLAPSQFTPINVGKNGSTAAGLSSQIPILHDPKMNMLKILKPRCTNNGIPNGMTSAQKDKLIKIERELIDIKRRVEDVAQSISSLLQTTGRSKFN</sequence>
<proteinExistence type="predicted"/>
<evidence type="ECO:0000313" key="2">
    <source>
        <dbReference type="Proteomes" id="UP000046395"/>
    </source>
</evidence>
<name>A0A5S6PZU6_TRIMR</name>